<evidence type="ECO:0000313" key="2">
    <source>
        <dbReference type="EMBL" id="NWI08478.1"/>
    </source>
</evidence>
<dbReference type="GO" id="GO:0005737">
    <property type="term" value="C:cytoplasm"/>
    <property type="evidence" value="ECO:0007669"/>
    <property type="project" value="TreeGrafter"/>
</dbReference>
<name>A0A7K4JYR5_9AVES</name>
<dbReference type="InterPro" id="IPR012677">
    <property type="entry name" value="Nucleotide-bd_a/b_plait_sf"/>
</dbReference>
<feature type="non-terminal residue" evidence="2">
    <location>
        <position position="91"/>
    </location>
</feature>
<protein>
    <submittedName>
        <fullName evidence="2">NMI protein</fullName>
    </submittedName>
</protein>
<sequence>GKHTVHLDSKTTNVRVEPFALQMGIKFELHVTISGKTINVSEIPVLSIPDDWVRDKLELHFCKPERGGGEIENVEYDKMSRRAVITFLRPE</sequence>
<evidence type="ECO:0000259" key="1">
    <source>
        <dbReference type="Pfam" id="PF07292"/>
    </source>
</evidence>
<dbReference type="InterPro" id="IPR009909">
    <property type="entry name" value="Nmi/IFP35_dom"/>
</dbReference>
<dbReference type="Gene3D" id="3.30.70.330">
    <property type="match status" value="1"/>
</dbReference>
<feature type="non-terminal residue" evidence="2">
    <location>
        <position position="1"/>
    </location>
</feature>
<dbReference type="Pfam" id="PF07292">
    <property type="entry name" value="NID"/>
    <property type="match status" value="1"/>
</dbReference>
<dbReference type="OrthoDB" id="9903237at2759"/>
<proteinExistence type="predicted"/>
<dbReference type="PANTHER" id="PTHR15225:SF4">
    <property type="entry name" value="N-MYC-INTERACTOR"/>
    <property type="match status" value="1"/>
</dbReference>
<dbReference type="AlphaFoldDB" id="A0A7K4JYR5"/>
<keyword evidence="3" id="KW-1185">Reference proteome</keyword>
<comment type="caution">
    <text evidence="2">The sequence shown here is derived from an EMBL/GenBank/DDBJ whole genome shotgun (WGS) entry which is preliminary data.</text>
</comment>
<organism evidence="2 3">
    <name type="scientific">Crypturellus soui</name>
    <dbReference type="NCBI Taxonomy" id="458187"/>
    <lineage>
        <taxon>Eukaryota</taxon>
        <taxon>Metazoa</taxon>
        <taxon>Chordata</taxon>
        <taxon>Craniata</taxon>
        <taxon>Vertebrata</taxon>
        <taxon>Euteleostomi</taxon>
        <taxon>Archelosauria</taxon>
        <taxon>Archosauria</taxon>
        <taxon>Dinosauria</taxon>
        <taxon>Saurischia</taxon>
        <taxon>Theropoda</taxon>
        <taxon>Coelurosauria</taxon>
        <taxon>Aves</taxon>
        <taxon>Palaeognathae</taxon>
        <taxon>Tinamiformes</taxon>
        <taxon>Tinamidae</taxon>
        <taxon>Crypturellus</taxon>
    </lineage>
</organism>
<dbReference type="PANTHER" id="PTHR15225">
    <property type="entry name" value="INTERFERON-INDUCED PROTEIN 35/NMI N-MYC/STAT INTERACTING PROTEIN"/>
    <property type="match status" value="1"/>
</dbReference>
<dbReference type="Proteomes" id="UP000545332">
    <property type="component" value="Unassembled WGS sequence"/>
</dbReference>
<reference evidence="2 3" key="1">
    <citation type="submission" date="2019-09" db="EMBL/GenBank/DDBJ databases">
        <title>Bird 10,000 Genomes (B10K) Project - Family phase.</title>
        <authorList>
            <person name="Zhang G."/>
        </authorList>
    </citation>
    <scope>NUCLEOTIDE SEQUENCE [LARGE SCALE GENOMIC DNA]</scope>
    <source>
        <strain evidence="2">B10K-MSB-42743</strain>
        <tissue evidence="2">Heart</tissue>
    </source>
</reference>
<feature type="domain" description="NID" evidence="1">
    <location>
        <begin position="2"/>
        <end position="73"/>
    </location>
</feature>
<evidence type="ECO:0000313" key="3">
    <source>
        <dbReference type="Proteomes" id="UP000545332"/>
    </source>
</evidence>
<gene>
    <name evidence="2" type="primary">Nmi</name>
    <name evidence="2" type="ORF">CRYSOU_R10988</name>
</gene>
<dbReference type="EMBL" id="VWPX01000576">
    <property type="protein sequence ID" value="NWI08478.1"/>
    <property type="molecule type" value="Genomic_DNA"/>
</dbReference>
<accession>A0A7K4JYR5</accession>